<dbReference type="PROSITE" id="PS00893">
    <property type="entry name" value="NUDIX_BOX"/>
    <property type="match status" value="1"/>
</dbReference>
<dbReference type="AlphaFoldDB" id="D4S345"/>
<organism evidence="3 4">
    <name type="scientific">Eshraghiella crossota DSM 2876</name>
    <dbReference type="NCBI Taxonomy" id="511680"/>
    <lineage>
        <taxon>Bacteria</taxon>
        <taxon>Bacillati</taxon>
        <taxon>Bacillota</taxon>
        <taxon>Clostridia</taxon>
        <taxon>Lachnospirales</taxon>
        <taxon>Lachnospiraceae</taxon>
        <taxon>Eshraghiella</taxon>
    </lineage>
</organism>
<dbReference type="Proteomes" id="UP000006238">
    <property type="component" value="Unassembled WGS sequence"/>
</dbReference>
<dbReference type="eggNOG" id="COG1051">
    <property type="taxonomic scope" value="Bacteria"/>
</dbReference>
<proteinExistence type="predicted"/>
<dbReference type="Gene3D" id="3.90.79.10">
    <property type="entry name" value="Nucleoside Triphosphate Pyrophosphohydrolase"/>
    <property type="match status" value="1"/>
</dbReference>
<dbReference type="InterPro" id="IPR015797">
    <property type="entry name" value="NUDIX_hydrolase-like_dom_sf"/>
</dbReference>
<dbReference type="SUPFAM" id="SSF55811">
    <property type="entry name" value="Nudix"/>
    <property type="match status" value="1"/>
</dbReference>
<keyword evidence="4" id="KW-1185">Reference proteome</keyword>
<feature type="domain" description="Nudix hydrolase" evidence="2">
    <location>
        <begin position="24"/>
        <end position="166"/>
    </location>
</feature>
<dbReference type="CDD" id="cd02883">
    <property type="entry name" value="NUDIX_Hydrolase"/>
    <property type="match status" value="1"/>
</dbReference>
<comment type="caution">
    <text evidence="3">The sequence shown here is derived from an EMBL/GenBank/DDBJ whole genome shotgun (WGS) entry which is preliminary data.</text>
</comment>
<accession>D4S345</accession>
<sequence length="170" mass="19926">MDGLHMRRLFVLDSKDYDDTHSVTVKNTVRAIICRDGRYAMQQNRDGIYKIPGGGVENNESLLDTLCRETLEETGLVVIRDSVREIGDVLELRRDLFEEDNKYECRTFFYFCDVEEGQQHTHMTLSEIEKGFHPVFAKLDDIIENNRRLGKDVTCERDTRFLEMLRDGRI</sequence>
<evidence type="ECO:0000313" key="3">
    <source>
        <dbReference type="EMBL" id="EFF67326.1"/>
    </source>
</evidence>
<gene>
    <name evidence="3" type="ORF">BUTYVIB_02524</name>
</gene>
<dbReference type="InterPro" id="IPR020084">
    <property type="entry name" value="NUDIX_hydrolase_CS"/>
</dbReference>
<dbReference type="EMBL" id="ABWN01000043">
    <property type="protein sequence ID" value="EFF67326.1"/>
    <property type="molecule type" value="Genomic_DNA"/>
</dbReference>
<evidence type="ECO:0000256" key="1">
    <source>
        <dbReference type="ARBA" id="ARBA00022801"/>
    </source>
</evidence>
<name>D4S345_9FIRM</name>
<evidence type="ECO:0000259" key="2">
    <source>
        <dbReference type="PROSITE" id="PS51462"/>
    </source>
</evidence>
<protein>
    <submittedName>
        <fullName evidence="3">Hydrolase, NUDIX family</fullName>
    </submittedName>
</protein>
<keyword evidence="1 3" id="KW-0378">Hydrolase</keyword>
<dbReference type="HOGENOM" id="CLU_106692_2_0_9"/>
<evidence type="ECO:0000313" key="4">
    <source>
        <dbReference type="Proteomes" id="UP000006238"/>
    </source>
</evidence>
<dbReference type="GO" id="GO:0016787">
    <property type="term" value="F:hydrolase activity"/>
    <property type="evidence" value="ECO:0007669"/>
    <property type="project" value="UniProtKB-KW"/>
</dbReference>
<reference evidence="3 4" key="1">
    <citation type="submission" date="2010-02" db="EMBL/GenBank/DDBJ databases">
        <authorList>
            <person name="Weinstock G."/>
            <person name="Sodergren E."/>
            <person name="Clifton S."/>
            <person name="Fulton L."/>
            <person name="Fulton B."/>
            <person name="Courtney L."/>
            <person name="Fronick C."/>
            <person name="Harrison M."/>
            <person name="Strong C."/>
            <person name="Farmer C."/>
            <person name="Delahaunty K."/>
            <person name="Markovic C."/>
            <person name="Hall O."/>
            <person name="Minx P."/>
            <person name="Tomlinson C."/>
            <person name="Mitreva M."/>
            <person name="Nelson J."/>
            <person name="Hou S."/>
            <person name="Wollam A."/>
            <person name="Pepin K.H."/>
            <person name="Johnson M."/>
            <person name="Bhonagiri V."/>
            <person name="Zhang X."/>
            <person name="Suruliraj S."/>
            <person name="Warren W."/>
            <person name="Chinwalla A."/>
            <person name="Mardis E.R."/>
            <person name="Wilson R.K."/>
        </authorList>
    </citation>
    <scope>NUCLEOTIDE SEQUENCE [LARGE SCALE GENOMIC DNA]</scope>
    <source>
        <strain evidence="3 4">DSM 2876</strain>
    </source>
</reference>
<dbReference type="InterPro" id="IPR000086">
    <property type="entry name" value="NUDIX_hydrolase_dom"/>
</dbReference>
<dbReference type="STRING" id="45851.BHV86_03745"/>
<dbReference type="PROSITE" id="PS51462">
    <property type="entry name" value="NUDIX"/>
    <property type="match status" value="1"/>
</dbReference>
<dbReference type="Pfam" id="PF00293">
    <property type="entry name" value="NUDIX"/>
    <property type="match status" value="1"/>
</dbReference>